<comment type="caution">
    <text evidence="6">The sequence shown here is derived from an EMBL/GenBank/DDBJ whole genome shotgun (WGS) entry which is preliminary data.</text>
</comment>
<keyword evidence="3" id="KW-0547">Nucleotide-binding</keyword>
<dbReference type="InterPro" id="IPR003593">
    <property type="entry name" value="AAA+_ATPase"/>
</dbReference>
<evidence type="ECO:0000259" key="5">
    <source>
        <dbReference type="PROSITE" id="PS50893"/>
    </source>
</evidence>
<dbReference type="GO" id="GO:0005524">
    <property type="term" value="F:ATP binding"/>
    <property type="evidence" value="ECO:0007669"/>
    <property type="project" value="UniProtKB-KW"/>
</dbReference>
<dbReference type="Proteomes" id="UP000477156">
    <property type="component" value="Unassembled WGS sequence"/>
</dbReference>
<dbReference type="PROSITE" id="PS50893">
    <property type="entry name" value="ABC_TRANSPORTER_2"/>
    <property type="match status" value="1"/>
</dbReference>
<protein>
    <submittedName>
        <fullName evidence="6">ATP-binding cassette domain-containing protein</fullName>
    </submittedName>
</protein>
<comment type="similarity">
    <text evidence="1">Belongs to the ABC transporter superfamily.</text>
</comment>
<sequence>MLEILIAEKIYKTYNNSFIDRVHSEKRNEVLKGVDLTVGEGECIGIMGKSGCGKTTLLKILGTIEKASKGKILFQGEDIERLSDELLSELRRKTLGFVFQDYKLLNSLTVKENIIIPMVLEKKNKTYIDKKISEEVELLGISSILNKYPYEISGGEKQRVAIARALANDPKLILADEPTGNLDSASALTIMDSLVKVNKKAKKALIIVTHDPLVASYCEKILFLKDGSIIDQINSPIDQKQKYKKIIDTMINL</sequence>
<organism evidence="6 7">
    <name type="scientific">Blautia wexlerae</name>
    <dbReference type="NCBI Taxonomy" id="418240"/>
    <lineage>
        <taxon>Bacteria</taxon>
        <taxon>Bacillati</taxon>
        <taxon>Bacillota</taxon>
        <taxon>Clostridia</taxon>
        <taxon>Lachnospirales</taxon>
        <taxon>Lachnospiraceae</taxon>
        <taxon>Blautia</taxon>
    </lineage>
</organism>
<dbReference type="Gene3D" id="3.40.50.300">
    <property type="entry name" value="P-loop containing nucleotide triphosphate hydrolases"/>
    <property type="match status" value="1"/>
</dbReference>
<dbReference type="PANTHER" id="PTHR42798">
    <property type="entry name" value="LIPOPROTEIN-RELEASING SYSTEM ATP-BINDING PROTEIN LOLD"/>
    <property type="match status" value="1"/>
</dbReference>
<proteinExistence type="inferred from homology"/>
<dbReference type="PANTHER" id="PTHR42798:SF7">
    <property type="entry name" value="ALPHA-D-RIBOSE 1-METHYLPHOSPHONATE 5-TRIPHOSPHATE SYNTHASE SUBUNIT PHNL"/>
    <property type="match status" value="1"/>
</dbReference>
<dbReference type="InterPro" id="IPR003439">
    <property type="entry name" value="ABC_transporter-like_ATP-bd"/>
</dbReference>
<dbReference type="GO" id="GO:0022857">
    <property type="term" value="F:transmembrane transporter activity"/>
    <property type="evidence" value="ECO:0007669"/>
    <property type="project" value="UniProtKB-ARBA"/>
</dbReference>
<evidence type="ECO:0000256" key="3">
    <source>
        <dbReference type="ARBA" id="ARBA00022741"/>
    </source>
</evidence>
<evidence type="ECO:0000313" key="6">
    <source>
        <dbReference type="EMBL" id="MZS87523.1"/>
    </source>
</evidence>
<reference evidence="6 7" key="1">
    <citation type="journal article" date="2019" name="Nat. Med.">
        <title>A library of human gut bacterial isolates paired with longitudinal multiomics data enables mechanistic microbiome research.</title>
        <authorList>
            <person name="Poyet M."/>
            <person name="Groussin M."/>
            <person name="Gibbons S.M."/>
            <person name="Avila-Pacheco J."/>
            <person name="Jiang X."/>
            <person name="Kearney S.M."/>
            <person name="Perrotta A.R."/>
            <person name="Berdy B."/>
            <person name="Zhao S."/>
            <person name="Lieberman T.D."/>
            <person name="Swanson P.K."/>
            <person name="Smith M."/>
            <person name="Roesemann S."/>
            <person name="Alexander J.E."/>
            <person name="Rich S.A."/>
            <person name="Livny J."/>
            <person name="Vlamakis H."/>
            <person name="Clish C."/>
            <person name="Bullock K."/>
            <person name="Deik A."/>
            <person name="Scott J."/>
            <person name="Pierce K.A."/>
            <person name="Xavier R.J."/>
            <person name="Alm E.J."/>
        </authorList>
    </citation>
    <scope>NUCLEOTIDE SEQUENCE [LARGE SCALE GENOMIC DNA]</scope>
    <source>
        <strain evidence="6 7">BIOML-A12</strain>
    </source>
</reference>
<name>A0A6L8XQI9_9FIRM</name>
<dbReference type="InterPro" id="IPR017871">
    <property type="entry name" value="ABC_transporter-like_CS"/>
</dbReference>
<accession>A0A6L8XQI9</accession>
<dbReference type="InterPro" id="IPR017911">
    <property type="entry name" value="MacB-like_ATP-bd"/>
</dbReference>
<gene>
    <name evidence="6" type="ORF">GT712_00055</name>
</gene>
<dbReference type="RefSeq" id="WP_161275787.1">
    <property type="nucleotide sequence ID" value="NZ_WWUZ01000001.1"/>
</dbReference>
<dbReference type="GO" id="GO:0098796">
    <property type="term" value="C:membrane protein complex"/>
    <property type="evidence" value="ECO:0007669"/>
    <property type="project" value="UniProtKB-ARBA"/>
</dbReference>
<dbReference type="Pfam" id="PF00005">
    <property type="entry name" value="ABC_tran"/>
    <property type="match status" value="1"/>
</dbReference>
<keyword evidence="4 6" id="KW-0067">ATP-binding</keyword>
<dbReference type="AlphaFoldDB" id="A0A6L8XQI9"/>
<evidence type="ECO:0000313" key="7">
    <source>
        <dbReference type="Proteomes" id="UP000477156"/>
    </source>
</evidence>
<dbReference type="SMART" id="SM00382">
    <property type="entry name" value="AAA"/>
    <property type="match status" value="1"/>
</dbReference>
<evidence type="ECO:0000256" key="1">
    <source>
        <dbReference type="ARBA" id="ARBA00005417"/>
    </source>
</evidence>
<dbReference type="FunFam" id="3.40.50.300:FF:000032">
    <property type="entry name" value="Export ABC transporter ATP-binding protein"/>
    <property type="match status" value="1"/>
</dbReference>
<dbReference type="PROSITE" id="PS00211">
    <property type="entry name" value="ABC_TRANSPORTER_1"/>
    <property type="match status" value="1"/>
</dbReference>
<evidence type="ECO:0000256" key="2">
    <source>
        <dbReference type="ARBA" id="ARBA00022448"/>
    </source>
</evidence>
<dbReference type="SUPFAM" id="SSF52540">
    <property type="entry name" value="P-loop containing nucleoside triphosphate hydrolases"/>
    <property type="match status" value="1"/>
</dbReference>
<keyword evidence="2" id="KW-0813">Transport</keyword>
<dbReference type="GO" id="GO:0016887">
    <property type="term" value="F:ATP hydrolysis activity"/>
    <property type="evidence" value="ECO:0007669"/>
    <property type="project" value="InterPro"/>
</dbReference>
<feature type="domain" description="ABC transporter" evidence="5">
    <location>
        <begin position="5"/>
        <end position="251"/>
    </location>
</feature>
<dbReference type="EMBL" id="WWVF01000001">
    <property type="protein sequence ID" value="MZS87523.1"/>
    <property type="molecule type" value="Genomic_DNA"/>
</dbReference>
<evidence type="ECO:0000256" key="4">
    <source>
        <dbReference type="ARBA" id="ARBA00022840"/>
    </source>
</evidence>
<dbReference type="CDD" id="cd03255">
    <property type="entry name" value="ABC_MJ0796_LolCDE_FtsE"/>
    <property type="match status" value="1"/>
</dbReference>
<dbReference type="InterPro" id="IPR027417">
    <property type="entry name" value="P-loop_NTPase"/>
</dbReference>